<protein>
    <submittedName>
        <fullName evidence="1">Uncharacterized protein</fullName>
    </submittedName>
</protein>
<proteinExistence type="predicted"/>
<accession>A0A9W6JU98</accession>
<reference evidence="1" key="1">
    <citation type="journal article" date="2014" name="Int. J. Syst. Evol. Microbiol.">
        <title>Complete genome sequence of Corynebacterium casei LMG S-19264T (=DSM 44701T), isolated from a smear-ripened cheese.</title>
        <authorList>
            <consortium name="US DOE Joint Genome Institute (JGI-PGF)"/>
            <person name="Walter F."/>
            <person name="Albersmeier A."/>
            <person name="Kalinowski J."/>
            <person name="Ruckert C."/>
        </authorList>
    </citation>
    <scope>NUCLEOTIDE SEQUENCE</scope>
    <source>
        <strain evidence="1">VKM B-2789</strain>
    </source>
</reference>
<comment type="caution">
    <text evidence="1">The sequence shown here is derived from an EMBL/GenBank/DDBJ whole genome shotgun (WGS) entry which is preliminary data.</text>
</comment>
<dbReference type="EMBL" id="BSFM01000004">
    <property type="protein sequence ID" value="GLK82731.1"/>
    <property type="molecule type" value="Genomic_DNA"/>
</dbReference>
<dbReference type="Proteomes" id="UP001143330">
    <property type="component" value="Unassembled WGS sequence"/>
</dbReference>
<name>A0A9W6JU98_9HYPH</name>
<dbReference type="AlphaFoldDB" id="A0A9W6JU98"/>
<sequence>MYQISTSGYSKQDPVMRWALPDRIFFACGACHILAHAFLHRHGRPEHEVLWIKPIEGYTGNHIFVAGGEWAFDYHGYSDRRRYLAHTWRRAGKLWPGWNADIVPLPRDVLVSEARSRTFPGLRLREPGQFLHDALPRANRFLDRFAAPPFATPDVT</sequence>
<gene>
    <name evidence="1" type="ORF">GCM10017653_08000</name>
</gene>
<dbReference type="RefSeq" id="WP_213366172.1">
    <property type="nucleotide sequence ID" value="NZ_BSFM01000004.1"/>
</dbReference>
<keyword evidence="2" id="KW-1185">Reference proteome</keyword>
<reference evidence="1" key="2">
    <citation type="submission" date="2023-01" db="EMBL/GenBank/DDBJ databases">
        <authorList>
            <person name="Sun Q."/>
            <person name="Evtushenko L."/>
        </authorList>
    </citation>
    <scope>NUCLEOTIDE SEQUENCE</scope>
    <source>
        <strain evidence="1">VKM B-2789</strain>
    </source>
</reference>
<organism evidence="1 2">
    <name type="scientific">Ancylobacter defluvii</name>
    <dbReference type="NCBI Taxonomy" id="1282440"/>
    <lineage>
        <taxon>Bacteria</taxon>
        <taxon>Pseudomonadati</taxon>
        <taxon>Pseudomonadota</taxon>
        <taxon>Alphaproteobacteria</taxon>
        <taxon>Hyphomicrobiales</taxon>
        <taxon>Xanthobacteraceae</taxon>
        <taxon>Ancylobacter</taxon>
    </lineage>
</organism>
<evidence type="ECO:0000313" key="1">
    <source>
        <dbReference type="EMBL" id="GLK82731.1"/>
    </source>
</evidence>
<evidence type="ECO:0000313" key="2">
    <source>
        <dbReference type="Proteomes" id="UP001143330"/>
    </source>
</evidence>